<evidence type="ECO:0000256" key="1">
    <source>
        <dbReference type="SAM" id="MobiDB-lite"/>
    </source>
</evidence>
<evidence type="ECO:0000313" key="2">
    <source>
        <dbReference type="EMBL" id="CAH2089725.1"/>
    </source>
</evidence>
<sequence>MILTRRSNALRQGRQSANAPEKVRDRETNERALIYALPRTVIYETATYSTHARRIPVPQSKKTNLLVKQT</sequence>
<reference evidence="2" key="1">
    <citation type="submission" date="2022-03" db="EMBL/GenBank/DDBJ databases">
        <authorList>
            <person name="Tunstrom K."/>
        </authorList>
    </citation>
    <scope>NUCLEOTIDE SEQUENCE</scope>
</reference>
<dbReference type="Proteomes" id="UP001153954">
    <property type="component" value="Unassembled WGS sequence"/>
</dbReference>
<name>A0AAU9TRE6_EUPED</name>
<keyword evidence="3" id="KW-1185">Reference proteome</keyword>
<feature type="compositionally biased region" description="Polar residues" evidence="1">
    <location>
        <begin position="1"/>
        <end position="18"/>
    </location>
</feature>
<feature type="region of interest" description="Disordered" evidence="1">
    <location>
        <begin position="1"/>
        <end position="26"/>
    </location>
</feature>
<organism evidence="2 3">
    <name type="scientific">Euphydryas editha</name>
    <name type="common">Edith's checkerspot</name>
    <dbReference type="NCBI Taxonomy" id="104508"/>
    <lineage>
        <taxon>Eukaryota</taxon>
        <taxon>Metazoa</taxon>
        <taxon>Ecdysozoa</taxon>
        <taxon>Arthropoda</taxon>
        <taxon>Hexapoda</taxon>
        <taxon>Insecta</taxon>
        <taxon>Pterygota</taxon>
        <taxon>Neoptera</taxon>
        <taxon>Endopterygota</taxon>
        <taxon>Lepidoptera</taxon>
        <taxon>Glossata</taxon>
        <taxon>Ditrysia</taxon>
        <taxon>Papilionoidea</taxon>
        <taxon>Nymphalidae</taxon>
        <taxon>Nymphalinae</taxon>
        <taxon>Euphydryas</taxon>
    </lineage>
</organism>
<gene>
    <name evidence="2" type="ORF">EEDITHA_LOCUS5751</name>
</gene>
<evidence type="ECO:0000313" key="3">
    <source>
        <dbReference type="Proteomes" id="UP001153954"/>
    </source>
</evidence>
<proteinExistence type="predicted"/>
<comment type="caution">
    <text evidence="2">The sequence shown here is derived from an EMBL/GenBank/DDBJ whole genome shotgun (WGS) entry which is preliminary data.</text>
</comment>
<protein>
    <submittedName>
        <fullName evidence="2">Uncharacterized protein</fullName>
    </submittedName>
</protein>
<dbReference type="EMBL" id="CAKOGL010000008">
    <property type="protein sequence ID" value="CAH2089725.1"/>
    <property type="molecule type" value="Genomic_DNA"/>
</dbReference>
<dbReference type="AlphaFoldDB" id="A0AAU9TRE6"/>
<accession>A0AAU9TRE6</accession>